<evidence type="ECO:0000313" key="11">
    <source>
        <dbReference type="EMBL" id="EFJ10856.1"/>
    </source>
</evidence>
<dbReference type="eggNOG" id="KOG0244">
    <property type="taxonomic scope" value="Eukaryota"/>
</dbReference>
<keyword evidence="5 8" id="KW-0175">Coiled coil</keyword>
<keyword evidence="2" id="KW-0963">Cytoplasm</keyword>
<dbReference type="FunCoup" id="D8SXU2">
    <property type="interactions" value="2864"/>
</dbReference>
<dbReference type="HOGENOM" id="CLU_001485_4_2_1"/>
<dbReference type="InterPro" id="IPR027417">
    <property type="entry name" value="P-loop_NTPase"/>
</dbReference>
<evidence type="ECO:0000313" key="12">
    <source>
        <dbReference type="Proteomes" id="UP000001514"/>
    </source>
</evidence>
<evidence type="ECO:0000256" key="4">
    <source>
        <dbReference type="ARBA" id="ARBA00022840"/>
    </source>
</evidence>
<dbReference type="GO" id="GO:0051231">
    <property type="term" value="P:spindle elongation"/>
    <property type="evidence" value="ECO:0000318"/>
    <property type="project" value="GO_Central"/>
</dbReference>
<feature type="coiled-coil region" evidence="8">
    <location>
        <begin position="866"/>
        <end position="907"/>
    </location>
</feature>
<evidence type="ECO:0000256" key="8">
    <source>
        <dbReference type="SAM" id="Coils"/>
    </source>
</evidence>
<feature type="region of interest" description="Disordered" evidence="9">
    <location>
        <begin position="604"/>
        <end position="625"/>
    </location>
</feature>
<protein>
    <recommendedName>
        <fullName evidence="10">Kinesin motor domain-containing protein</fullName>
    </recommendedName>
</protein>
<reference evidence="11 12" key="1">
    <citation type="journal article" date="2011" name="Science">
        <title>The Selaginella genome identifies genetic changes associated with the evolution of vascular plants.</title>
        <authorList>
            <person name="Banks J.A."/>
            <person name="Nishiyama T."/>
            <person name="Hasebe M."/>
            <person name="Bowman J.L."/>
            <person name="Gribskov M."/>
            <person name="dePamphilis C."/>
            <person name="Albert V.A."/>
            <person name="Aono N."/>
            <person name="Aoyama T."/>
            <person name="Ambrose B.A."/>
            <person name="Ashton N.W."/>
            <person name="Axtell M.J."/>
            <person name="Barker E."/>
            <person name="Barker M.S."/>
            <person name="Bennetzen J.L."/>
            <person name="Bonawitz N.D."/>
            <person name="Chapple C."/>
            <person name="Cheng C."/>
            <person name="Correa L.G."/>
            <person name="Dacre M."/>
            <person name="DeBarry J."/>
            <person name="Dreyer I."/>
            <person name="Elias M."/>
            <person name="Engstrom E.M."/>
            <person name="Estelle M."/>
            <person name="Feng L."/>
            <person name="Finet C."/>
            <person name="Floyd S.K."/>
            <person name="Frommer W.B."/>
            <person name="Fujita T."/>
            <person name="Gramzow L."/>
            <person name="Gutensohn M."/>
            <person name="Harholt J."/>
            <person name="Hattori M."/>
            <person name="Heyl A."/>
            <person name="Hirai T."/>
            <person name="Hiwatashi Y."/>
            <person name="Ishikawa M."/>
            <person name="Iwata M."/>
            <person name="Karol K.G."/>
            <person name="Koehler B."/>
            <person name="Kolukisaoglu U."/>
            <person name="Kubo M."/>
            <person name="Kurata T."/>
            <person name="Lalonde S."/>
            <person name="Li K."/>
            <person name="Li Y."/>
            <person name="Litt A."/>
            <person name="Lyons E."/>
            <person name="Manning G."/>
            <person name="Maruyama T."/>
            <person name="Michael T.P."/>
            <person name="Mikami K."/>
            <person name="Miyazaki S."/>
            <person name="Morinaga S."/>
            <person name="Murata T."/>
            <person name="Mueller-Roeber B."/>
            <person name="Nelson D.R."/>
            <person name="Obara M."/>
            <person name="Oguri Y."/>
            <person name="Olmstead R.G."/>
            <person name="Onodera N."/>
            <person name="Petersen B.L."/>
            <person name="Pils B."/>
            <person name="Prigge M."/>
            <person name="Rensing S.A."/>
            <person name="Riano-Pachon D.M."/>
            <person name="Roberts A.W."/>
            <person name="Sato Y."/>
            <person name="Scheller H.V."/>
            <person name="Schulz B."/>
            <person name="Schulz C."/>
            <person name="Shakirov E.V."/>
            <person name="Shibagaki N."/>
            <person name="Shinohara N."/>
            <person name="Shippen D.E."/>
            <person name="Soerensen I."/>
            <person name="Sotooka R."/>
            <person name="Sugimoto N."/>
            <person name="Sugita M."/>
            <person name="Sumikawa N."/>
            <person name="Tanurdzic M."/>
            <person name="Theissen G."/>
            <person name="Ulvskov P."/>
            <person name="Wakazuki S."/>
            <person name="Weng J.K."/>
            <person name="Willats W.W."/>
            <person name="Wipf D."/>
            <person name="Wolf P.G."/>
            <person name="Yang L."/>
            <person name="Zimmer A.D."/>
            <person name="Zhu Q."/>
            <person name="Mitros T."/>
            <person name="Hellsten U."/>
            <person name="Loque D."/>
            <person name="Otillar R."/>
            <person name="Salamov A."/>
            <person name="Schmutz J."/>
            <person name="Shapiro H."/>
            <person name="Lindquist E."/>
            <person name="Lucas S."/>
            <person name="Rokhsar D."/>
            <person name="Grigoriev I.V."/>
        </authorList>
    </citation>
    <scope>NUCLEOTIDE SEQUENCE [LARGE SCALE GENOMIC DNA]</scope>
</reference>
<dbReference type="STRING" id="88036.D8SXU2"/>
<dbReference type="GO" id="GO:0007018">
    <property type="term" value="P:microtubule-based movement"/>
    <property type="evidence" value="ECO:0007669"/>
    <property type="project" value="InterPro"/>
</dbReference>
<comment type="subcellular location">
    <subcellularLocation>
        <location evidence="1">Cytoplasm</location>
    </subcellularLocation>
</comment>
<evidence type="ECO:0000256" key="9">
    <source>
        <dbReference type="SAM" id="MobiDB-lite"/>
    </source>
</evidence>
<dbReference type="Proteomes" id="UP000001514">
    <property type="component" value="Unassembled WGS sequence"/>
</dbReference>
<dbReference type="KEGG" id="smo:SELMODRAFT_127100"/>
<keyword evidence="12" id="KW-1185">Reference proteome</keyword>
<dbReference type="EMBL" id="GL377651">
    <property type="protein sequence ID" value="EFJ10856.1"/>
    <property type="molecule type" value="Genomic_DNA"/>
</dbReference>
<dbReference type="AlphaFoldDB" id="D8SXU2"/>
<name>D8SXU2_SELML</name>
<dbReference type="SUPFAM" id="SSF52540">
    <property type="entry name" value="P-loop containing nucleoside triphosphate hydrolases"/>
    <property type="match status" value="1"/>
</dbReference>
<evidence type="ECO:0000256" key="7">
    <source>
        <dbReference type="PROSITE-ProRule" id="PRU00283"/>
    </source>
</evidence>
<evidence type="ECO:0000256" key="3">
    <source>
        <dbReference type="ARBA" id="ARBA00022741"/>
    </source>
</evidence>
<dbReference type="PROSITE" id="PS50067">
    <property type="entry name" value="KINESIN_MOTOR_2"/>
    <property type="match status" value="1"/>
</dbReference>
<dbReference type="InterPro" id="IPR019821">
    <property type="entry name" value="Kinesin_motor_CS"/>
</dbReference>
<dbReference type="InterPro" id="IPR001752">
    <property type="entry name" value="Kinesin_motor_dom"/>
</dbReference>
<accession>D8SXU2</accession>
<dbReference type="Pfam" id="PF25764">
    <property type="entry name" value="KIF21A_4th"/>
    <property type="match status" value="1"/>
</dbReference>
<dbReference type="FunFam" id="3.40.850.10:FF:000236">
    <property type="entry name" value="Kinesin-like protein"/>
    <property type="match status" value="1"/>
</dbReference>
<evidence type="ECO:0000256" key="1">
    <source>
        <dbReference type="ARBA" id="ARBA00004496"/>
    </source>
</evidence>
<dbReference type="OMA" id="MASAHER"/>
<feature type="coiled-coil region" evidence="8">
    <location>
        <begin position="394"/>
        <end position="480"/>
    </location>
</feature>
<dbReference type="PANTHER" id="PTHR47969">
    <property type="entry name" value="CHROMOSOME-ASSOCIATED KINESIN KIF4A-RELATED"/>
    <property type="match status" value="1"/>
</dbReference>
<feature type="domain" description="Kinesin motor" evidence="10">
    <location>
        <begin position="27"/>
        <end position="379"/>
    </location>
</feature>
<dbReference type="Gramene" id="EFJ10856">
    <property type="protein sequence ID" value="EFJ10856"/>
    <property type="gene ID" value="SELMODRAFT_127100"/>
</dbReference>
<dbReference type="InterPro" id="IPR036961">
    <property type="entry name" value="Kinesin_motor_dom_sf"/>
</dbReference>
<keyword evidence="3 7" id="KW-0547">Nucleotide-binding</keyword>
<dbReference type="GO" id="GO:0005875">
    <property type="term" value="C:microtubule associated complex"/>
    <property type="evidence" value="ECO:0000318"/>
    <property type="project" value="GO_Central"/>
</dbReference>
<dbReference type="InterPro" id="IPR027640">
    <property type="entry name" value="Kinesin-like_fam"/>
</dbReference>
<dbReference type="SMART" id="SM00129">
    <property type="entry name" value="KISc"/>
    <property type="match status" value="1"/>
</dbReference>
<evidence type="ECO:0000259" key="10">
    <source>
        <dbReference type="PROSITE" id="PS50067"/>
    </source>
</evidence>
<gene>
    <name evidence="11" type="ORF">SELMODRAFT_127100</name>
</gene>
<proteinExistence type="inferred from homology"/>
<sequence length="1040" mass="117541">MDCCANGIEATAEGGVASAEKDQVLQAVQVAVHIRPLILQERIQGCKECVSPVPNEPQVQLGSHVFTFDHVYGSAASPPSHIFEECVAPLVDGLFHGYNATVLAYGQASTGSGKTYTMGTGGNAEGIIRRVMETLFRKIEKLKDKADFQLRVSFIEILKEEIHDLLDTNPSQAVKQEPFVGVFGVKPCSPGKPPILIRETTGGGITLSSVTEIDVTNLHEMSSCLEQGSAFRATGSTNMNTHSSRSHAIFTITMEQRRRPDPLVGSPEDDYLSAKLHLVDLAGSERAKRTGTDGLRFKEGVHINKGLLALGNVISALGDDKKRKEGGHVPYRDSKLTRLLQDSLGGNSRTVMIACVSPADSNAEETLNTLKYANRARNIQNKPTVNRDPAAAELLKLRQQIEILQNQLLCAQEANSSDDLQILKQKVVWLEARNAELCLELQQSRDALEALMQETHVGYSSKLETELQQLKARASQQTVQSCHPPMMSCMNGSAPEIDTHAKELEHTILQDSLDKELQELNKKLAQKEAEMKSFTKSDSMVLKQHFERKLVELEEEKKALQRERDVLLAELENLATASDEQTHKMQDSYIQKLKELEYQATDLKKKQDNQSQLLKQKQRSDEAARRLHDEIHRIKQQKVQLQQKIKQESEQFRLWKAAREKELLQLRKEGRRNEYEMHKLRALHQHQKMVLQRKTEEAAIATRRLKEVLESRKLSGREAVFCYSNSRHWTGTLTDNGHAFQADDKVLHSWVDREIEVALHVHEVRVAYDKQSEARTALANELSKLKAEEMYDRSYNAQNGNCLPMHGQIDLLENMLNASSDALVSMASELSEAEERELNGHARWLHLKTLGEAKALLNVTFTNKFLVNSRCDLQDRETEIRELKDKIVELNDALKLSDARRQELDRQQRLKEQAVAVALAAATKVDKKFRAGADVAVRCGMEELSLGFSQLAASGSKHLQYPTNNSVDGSSDYDVRKVNTIPGFQTGKLWKWKQSHQQRWSFHFKWKWQKPWRLSEWVRHGEESIERVRPSKVVGLLEMT</sequence>
<dbReference type="GO" id="GO:0008017">
    <property type="term" value="F:microtubule binding"/>
    <property type="evidence" value="ECO:0007669"/>
    <property type="project" value="InterPro"/>
</dbReference>
<dbReference type="GO" id="GO:0005737">
    <property type="term" value="C:cytoplasm"/>
    <property type="evidence" value="ECO:0007669"/>
    <property type="project" value="UniProtKB-SubCell"/>
</dbReference>
<dbReference type="GO" id="GO:0005524">
    <property type="term" value="F:ATP binding"/>
    <property type="evidence" value="ECO:0007669"/>
    <property type="project" value="UniProtKB-UniRule"/>
</dbReference>
<feature type="binding site" evidence="7">
    <location>
        <begin position="108"/>
        <end position="115"/>
    </location>
    <ligand>
        <name>ATP</name>
        <dbReference type="ChEBI" id="CHEBI:30616"/>
    </ligand>
</feature>
<comment type="similarity">
    <text evidence="7">Belongs to the TRAFAC class myosin-kinesin ATPase superfamily. Kinesin family.</text>
</comment>
<dbReference type="PANTHER" id="PTHR47969:SF15">
    <property type="entry name" value="CHROMOSOME-ASSOCIATED KINESIN KIF4A-RELATED"/>
    <property type="match status" value="1"/>
</dbReference>
<keyword evidence="4 7" id="KW-0067">ATP-binding</keyword>
<dbReference type="CDD" id="cd01372">
    <property type="entry name" value="KISc_KIF4"/>
    <property type="match status" value="1"/>
</dbReference>
<evidence type="ECO:0000256" key="6">
    <source>
        <dbReference type="ARBA" id="ARBA00023175"/>
    </source>
</evidence>
<dbReference type="PRINTS" id="PR00380">
    <property type="entry name" value="KINESINHEAVY"/>
</dbReference>
<dbReference type="PROSITE" id="PS00411">
    <property type="entry name" value="KINESIN_MOTOR_1"/>
    <property type="match status" value="1"/>
</dbReference>
<dbReference type="Gene3D" id="3.40.850.10">
    <property type="entry name" value="Kinesin motor domain"/>
    <property type="match status" value="1"/>
</dbReference>
<keyword evidence="6 7" id="KW-0505">Motor protein</keyword>
<dbReference type="GO" id="GO:0003777">
    <property type="term" value="F:microtubule motor activity"/>
    <property type="evidence" value="ECO:0000318"/>
    <property type="project" value="GO_Central"/>
</dbReference>
<organism evidence="12">
    <name type="scientific">Selaginella moellendorffii</name>
    <name type="common">Spikemoss</name>
    <dbReference type="NCBI Taxonomy" id="88036"/>
    <lineage>
        <taxon>Eukaryota</taxon>
        <taxon>Viridiplantae</taxon>
        <taxon>Streptophyta</taxon>
        <taxon>Embryophyta</taxon>
        <taxon>Tracheophyta</taxon>
        <taxon>Lycopodiopsida</taxon>
        <taxon>Selaginellales</taxon>
        <taxon>Selaginellaceae</taxon>
        <taxon>Selaginella</taxon>
    </lineage>
</organism>
<evidence type="ECO:0000256" key="2">
    <source>
        <dbReference type="ARBA" id="ARBA00022490"/>
    </source>
</evidence>
<dbReference type="Pfam" id="PF00225">
    <property type="entry name" value="Kinesin"/>
    <property type="match status" value="1"/>
</dbReference>
<evidence type="ECO:0000256" key="5">
    <source>
        <dbReference type="ARBA" id="ARBA00023054"/>
    </source>
</evidence>
<dbReference type="InParanoid" id="D8SXU2"/>
<dbReference type="GO" id="GO:0007052">
    <property type="term" value="P:mitotic spindle organization"/>
    <property type="evidence" value="ECO:0000318"/>
    <property type="project" value="GO_Central"/>
</dbReference>